<feature type="transmembrane region" description="Helical" evidence="14">
    <location>
        <begin position="689"/>
        <end position="711"/>
    </location>
</feature>
<dbReference type="Pfam" id="PF16192">
    <property type="entry name" value="PMT_4TMC"/>
    <property type="match status" value="1"/>
</dbReference>
<keyword evidence="11 14" id="KW-0472">Membrane</keyword>
<feature type="transmembrane region" description="Helical" evidence="14">
    <location>
        <begin position="236"/>
        <end position="269"/>
    </location>
</feature>
<feature type="region of interest" description="Disordered" evidence="15">
    <location>
        <begin position="1"/>
        <end position="41"/>
    </location>
</feature>
<gene>
    <name evidence="17" type="ORF">M427DRAFT_125834</name>
</gene>
<proteinExistence type="inferred from homology"/>
<comment type="pathway">
    <text evidence="2 14">Protein modification; protein glycosylation.</text>
</comment>
<feature type="transmembrane region" description="Helical" evidence="14">
    <location>
        <begin position="747"/>
        <end position="767"/>
    </location>
</feature>
<comment type="subcellular location">
    <subcellularLocation>
        <location evidence="1 14">Endoplasmic reticulum membrane</location>
        <topology evidence="1 14">Multi-pass membrane protein</topology>
    </subcellularLocation>
</comment>
<dbReference type="PANTHER" id="PTHR10050">
    <property type="entry name" value="DOLICHYL-PHOSPHATE-MANNOSE--PROTEIN MANNOSYLTRANSFERASE"/>
    <property type="match status" value="1"/>
</dbReference>
<comment type="catalytic activity">
    <reaction evidence="12 14">
        <text>a di-trans,poly-cis-dolichyl beta-D-mannosyl phosphate + L-threonyl-[protein] = 3-O-(alpha-D-mannosyl)-L-threonyl-[protein] + a di-trans,poly-cis-dolichyl phosphate + H(+)</text>
        <dbReference type="Rhea" id="RHEA:53396"/>
        <dbReference type="Rhea" id="RHEA-COMP:11060"/>
        <dbReference type="Rhea" id="RHEA-COMP:13547"/>
        <dbReference type="Rhea" id="RHEA-COMP:19498"/>
        <dbReference type="Rhea" id="RHEA-COMP:19501"/>
        <dbReference type="ChEBI" id="CHEBI:15378"/>
        <dbReference type="ChEBI" id="CHEBI:30013"/>
        <dbReference type="ChEBI" id="CHEBI:57683"/>
        <dbReference type="ChEBI" id="CHEBI:58211"/>
        <dbReference type="ChEBI" id="CHEBI:137323"/>
        <dbReference type="EC" id="2.4.1.109"/>
    </reaction>
</comment>
<evidence type="ECO:0000256" key="5">
    <source>
        <dbReference type="ARBA" id="ARBA00022676"/>
    </source>
</evidence>
<evidence type="ECO:0000256" key="2">
    <source>
        <dbReference type="ARBA" id="ARBA00004922"/>
    </source>
</evidence>
<dbReference type="SUPFAM" id="SSF82109">
    <property type="entry name" value="MIR domain"/>
    <property type="match status" value="2"/>
</dbReference>
<feature type="domain" description="MIR" evidence="16">
    <location>
        <begin position="514"/>
        <end position="572"/>
    </location>
</feature>
<dbReference type="PANTHER" id="PTHR10050:SF46">
    <property type="entry name" value="PROTEIN O-MANNOSYL-TRANSFERASE 2"/>
    <property type="match status" value="1"/>
</dbReference>
<dbReference type="STRING" id="1344416.A0A139A648"/>
<name>A0A139A648_GONPJ</name>
<dbReference type="EC" id="2.4.1.109" evidence="4 14"/>
<evidence type="ECO:0000313" key="18">
    <source>
        <dbReference type="Proteomes" id="UP000070544"/>
    </source>
</evidence>
<evidence type="ECO:0000256" key="13">
    <source>
        <dbReference type="ARBA" id="ARBA00045102"/>
    </source>
</evidence>
<dbReference type="UniPathway" id="UPA00378"/>
<sequence length="794" mass="90914">MDVRKRAQAHQPYSSYPSDAPGFDQTHDYDDDNDKGRRRPNVPREGLVAYADASGFGKYVALFNENEWWATPAILTFLAFLTRMWAISWADFVVWDEAHFGKFASHYIQRQFYFDVHPPLGKILLGFSGVIAGYNGTWDFPSSQTYPRELNYGIMRVFCATFGALMVPLTWYTALEMRMGKRAAFLAAVMVLWDTSYIAITKFILLDSMLLFFTVLSVYCFCCFRNEEERAFTEPWWYWLAMTGLSLGCVVSVKWFGLFTIAVVGLATVEDLWRLLGDVRLPMSKYLMHWSARIACLIVLPMLVYMFSFKMHFFILNRSGTGDAQMSSLFQAGLQGIDFDQNPLEVAYGSRVTIKNNGPGGGLLHSHVQKYPKGSEQQQVTCYGHKDSNNDWIIGQNWNLVKKSEMDAGVQSNLSVPIDNPGKPWSGKELKVWVDDKGRKGAPPSSEEEIVYLHDGDVIRLIHDQTSKNLHSHNHKAPITKRDNEVSCYGGKDVGDTNDNWRIEVVSDTYRGVKGRVHALTTTFRIRHVNSGCLLKSHAVTLPEWGFKQAETTCDKSGRENSRNVLWNVERHYNEKLPPGPRSAFRSSFFRDFIDLNVAMWTGNNALTPDPDKEPDAIVSTPPQWPLASVGLRMCGWADDKVKFFLLGNPIVWWGGAFSLLAFVVITGVYALLWQRGLIAPSRREVREYMFGGLQISFLGWIFHYCTIYLMGRVTYLHHYFPALYFAILQSAFIFDHTSRRWLRHQILQDVAFVACTTLVWMVGWHFKDFAFGMQGPAKNWASRQWLKSWKFYD</sequence>
<keyword evidence="5 14" id="KW-0328">Glycosyltransferase</keyword>
<keyword evidence="7 14" id="KW-0812">Transmembrane</keyword>
<dbReference type="Gene3D" id="2.80.10.50">
    <property type="match status" value="1"/>
</dbReference>
<evidence type="ECO:0000256" key="8">
    <source>
        <dbReference type="ARBA" id="ARBA00022737"/>
    </source>
</evidence>
<protein>
    <recommendedName>
        <fullName evidence="4 14">Dolichyl-phosphate-mannose--protein mannosyltransferase</fullName>
        <ecNumber evidence="4 14">2.4.1.109</ecNumber>
    </recommendedName>
</protein>
<keyword evidence="10 14" id="KW-1133">Transmembrane helix</keyword>
<evidence type="ECO:0000256" key="4">
    <source>
        <dbReference type="ARBA" id="ARBA00012839"/>
    </source>
</evidence>
<dbReference type="OrthoDB" id="292747at2759"/>
<evidence type="ECO:0000313" key="17">
    <source>
        <dbReference type="EMBL" id="KXS12276.1"/>
    </source>
</evidence>
<evidence type="ECO:0000256" key="9">
    <source>
        <dbReference type="ARBA" id="ARBA00022824"/>
    </source>
</evidence>
<comment type="catalytic activity">
    <reaction evidence="13 14">
        <text>a di-trans,poly-cis-dolichyl beta-D-mannosyl phosphate + L-seryl-[protein] = 3-O-(alpha-D-mannosyl)-L-seryl-[protein] + a di-trans,poly-cis-dolichyl phosphate + H(+)</text>
        <dbReference type="Rhea" id="RHEA:17377"/>
        <dbReference type="Rhea" id="RHEA-COMP:9863"/>
        <dbReference type="Rhea" id="RHEA-COMP:13546"/>
        <dbReference type="Rhea" id="RHEA-COMP:19498"/>
        <dbReference type="Rhea" id="RHEA-COMP:19501"/>
        <dbReference type="ChEBI" id="CHEBI:15378"/>
        <dbReference type="ChEBI" id="CHEBI:29999"/>
        <dbReference type="ChEBI" id="CHEBI:57683"/>
        <dbReference type="ChEBI" id="CHEBI:58211"/>
        <dbReference type="ChEBI" id="CHEBI:137321"/>
        <dbReference type="EC" id="2.4.1.109"/>
    </reaction>
</comment>
<dbReference type="Pfam" id="PF02366">
    <property type="entry name" value="PMT"/>
    <property type="match status" value="1"/>
</dbReference>
<feature type="transmembrane region" description="Helical" evidence="14">
    <location>
        <begin position="184"/>
        <end position="205"/>
    </location>
</feature>
<evidence type="ECO:0000256" key="1">
    <source>
        <dbReference type="ARBA" id="ARBA00004477"/>
    </source>
</evidence>
<dbReference type="InterPro" id="IPR016093">
    <property type="entry name" value="MIR_motif"/>
</dbReference>
<dbReference type="AlphaFoldDB" id="A0A139A648"/>
<comment type="similarity">
    <text evidence="3 14">Belongs to the glycosyltransferase 39 family.</text>
</comment>
<reference evidence="17 18" key="1">
    <citation type="journal article" date="2015" name="Genome Biol. Evol.">
        <title>Phylogenomic analyses indicate that early fungi evolved digesting cell walls of algal ancestors of land plants.</title>
        <authorList>
            <person name="Chang Y."/>
            <person name="Wang S."/>
            <person name="Sekimoto S."/>
            <person name="Aerts A.L."/>
            <person name="Choi C."/>
            <person name="Clum A."/>
            <person name="LaButti K.M."/>
            <person name="Lindquist E.A."/>
            <person name="Yee Ngan C."/>
            <person name="Ohm R.A."/>
            <person name="Salamov A.A."/>
            <person name="Grigoriev I.V."/>
            <person name="Spatafora J.W."/>
            <person name="Berbee M.L."/>
        </authorList>
    </citation>
    <scope>NUCLEOTIDE SEQUENCE [LARGE SCALE GENOMIC DNA]</scope>
    <source>
        <strain evidence="17 18">JEL478</strain>
    </source>
</reference>
<dbReference type="GO" id="GO:0005789">
    <property type="term" value="C:endoplasmic reticulum membrane"/>
    <property type="evidence" value="ECO:0007669"/>
    <property type="project" value="UniProtKB-SubCell"/>
</dbReference>
<evidence type="ECO:0000256" key="6">
    <source>
        <dbReference type="ARBA" id="ARBA00022679"/>
    </source>
</evidence>
<evidence type="ECO:0000256" key="15">
    <source>
        <dbReference type="SAM" id="MobiDB-lite"/>
    </source>
</evidence>
<dbReference type="Proteomes" id="UP000070544">
    <property type="component" value="Unassembled WGS sequence"/>
</dbReference>
<keyword evidence="18" id="KW-1185">Reference proteome</keyword>
<keyword evidence="9 14" id="KW-0256">Endoplasmic reticulum</keyword>
<dbReference type="InterPro" id="IPR003342">
    <property type="entry name" value="ArnT-like_N"/>
</dbReference>
<feature type="transmembrane region" description="Helical" evidence="14">
    <location>
        <begin position="290"/>
        <end position="309"/>
    </location>
</feature>
<dbReference type="SMART" id="SM00472">
    <property type="entry name" value="MIR"/>
    <property type="match status" value="3"/>
</dbReference>
<keyword evidence="6 14" id="KW-0808">Transferase</keyword>
<comment type="function">
    <text evidence="14">Transfers mannose from Dol-P-mannose to Ser or Thr residues on proteins.</text>
</comment>
<dbReference type="InterPro" id="IPR032421">
    <property type="entry name" value="PMT_4TMC"/>
</dbReference>
<dbReference type="InterPro" id="IPR027005">
    <property type="entry name" value="PMT-like"/>
</dbReference>
<dbReference type="OMA" id="WEVSAYG"/>
<evidence type="ECO:0000256" key="14">
    <source>
        <dbReference type="RuleBase" id="RU367007"/>
    </source>
</evidence>
<evidence type="ECO:0000256" key="11">
    <source>
        <dbReference type="ARBA" id="ARBA00023136"/>
    </source>
</evidence>
<dbReference type="Pfam" id="PF02815">
    <property type="entry name" value="MIR"/>
    <property type="match status" value="1"/>
</dbReference>
<evidence type="ECO:0000259" key="16">
    <source>
        <dbReference type="PROSITE" id="PS50919"/>
    </source>
</evidence>
<feature type="transmembrane region" description="Helical" evidence="14">
    <location>
        <begin position="154"/>
        <end position="172"/>
    </location>
</feature>
<dbReference type="InterPro" id="IPR036300">
    <property type="entry name" value="MIR_dom_sf"/>
</dbReference>
<evidence type="ECO:0000256" key="7">
    <source>
        <dbReference type="ARBA" id="ARBA00022692"/>
    </source>
</evidence>
<dbReference type="PROSITE" id="PS50919">
    <property type="entry name" value="MIR"/>
    <property type="match status" value="3"/>
</dbReference>
<accession>A0A139A648</accession>
<evidence type="ECO:0000256" key="12">
    <source>
        <dbReference type="ARBA" id="ARBA00045085"/>
    </source>
</evidence>
<organism evidence="17 18">
    <name type="scientific">Gonapodya prolifera (strain JEL478)</name>
    <name type="common">Monoblepharis prolifera</name>
    <dbReference type="NCBI Taxonomy" id="1344416"/>
    <lineage>
        <taxon>Eukaryota</taxon>
        <taxon>Fungi</taxon>
        <taxon>Fungi incertae sedis</taxon>
        <taxon>Chytridiomycota</taxon>
        <taxon>Chytridiomycota incertae sedis</taxon>
        <taxon>Monoblepharidomycetes</taxon>
        <taxon>Monoblepharidales</taxon>
        <taxon>Gonapodyaceae</taxon>
        <taxon>Gonapodya</taxon>
    </lineage>
</organism>
<feature type="domain" description="MIR" evidence="16">
    <location>
        <begin position="343"/>
        <end position="397"/>
    </location>
</feature>
<feature type="transmembrane region" description="Helical" evidence="14">
    <location>
        <begin position="116"/>
        <end position="134"/>
    </location>
</feature>
<dbReference type="GO" id="GO:0004169">
    <property type="term" value="F:dolichyl-phosphate-mannose-protein mannosyltransferase activity"/>
    <property type="evidence" value="ECO:0007669"/>
    <property type="project" value="UniProtKB-UniRule"/>
</dbReference>
<evidence type="ECO:0000256" key="10">
    <source>
        <dbReference type="ARBA" id="ARBA00022989"/>
    </source>
</evidence>
<keyword evidence="8" id="KW-0677">Repeat</keyword>
<evidence type="ECO:0000256" key="3">
    <source>
        <dbReference type="ARBA" id="ARBA00007222"/>
    </source>
</evidence>
<feature type="transmembrane region" description="Helical" evidence="14">
    <location>
        <begin position="717"/>
        <end position="735"/>
    </location>
</feature>
<feature type="domain" description="MIR" evidence="16">
    <location>
        <begin position="450"/>
        <end position="506"/>
    </location>
</feature>
<feature type="transmembrane region" description="Helical" evidence="14">
    <location>
        <begin position="651"/>
        <end position="673"/>
    </location>
</feature>
<dbReference type="EMBL" id="KQ965789">
    <property type="protein sequence ID" value="KXS12276.1"/>
    <property type="molecule type" value="Genomic_DNA"/>
</dbReference>